<keyword evidence="1" id="KW-1133">Transmembrane helix</keyword>
<keyword evidence="1" id="KW-0472">Membrane</keyword>
<dbReference type="Proteomes" id="UP001497623">
    <property type="component" value="Unassembled WGS sequence"/>
</dbReference>
<feature type="signal peptide" evidence="2">
    <location>
        <begin position="1"/>
        <end position="23"/>
    </location>
</feature>
<dbReference type="EMBL" id="CAXKWB010015670">
    <property type="protein sequence ID" value="CAL4114177.1"/>
    <property type="molecule type" value="Genomic_DNA"/>
</dbReference>
<feature type="chain" id="PRO_5043337683" evidence="2">
    <location>
        <begin position="24"/>
        <end position="180"/>
    </location>
</feature>
<name>A0AAV2R6R2_MEGNR</name>
<protein>
    <submittedName>
        <fullName evidence="3">Uncharacterized protein</fullName>
    </submittedName>
</protein>
<keyword evidence="4" id="KW-1185">Reference proteome</keyword>
<organism evidence="3 4">
    <name type="scientific">Meganyctiphanes norvegica</name>
    <name type="common">Northern krill</name>
    <name type="synonym">Thysanopoda norvegica</name>
    <dbReference type="NCBI Taxonomy" id="48144"/>
    <lineage>
        <taxon>Eukaryota</taxon>
        <taxon>Metazoa</taxon>
        <taxon>Ecdysozoa</taxon>
        <taxon>Arthropoda</taxon>
        <taxon>Crustacea</taxon>
        <taxon>Multicrustacea</taxon>
        <taxon>Malacostraca</taxon>
        <taxon>Eumalacostraca</taxon>
        <taxon>Eucarida</taxon>
        <taxon>Euphausiacea</taxon>
        <taxon>Euphausiidae</taxon>
        <taxon>Meganyctiphanes</taxon>
    </lineage>
</organism>
<reference evidence="3 4" key="1">
    <citation type="submission" date="2024-05" db="EMBL/GenBank/DDBJ databases">
        <authorList>
            <person name="Wallberg A."/>
        </authorList>
    </citation>
    <scope>NUCLEOTIDE SEQUENCE [LARGE SCALE GENOMIC DNA]</scope>
</reference>
<proteinExistence type="predicted"/>
<keyword evidence="1" id="KW-0812">Transmembrane</keyword>
<accession>A0AAV2R6R2</accession>
<feature type="transmembrane region" description="Helical" evidence="1">
    <location>
        <begin position="106"/>
        <end position="124"/>
    </location>
</feature>
<dbReference type="AlphaFoldDB" id="A0AAV2R6R2"/>
<keyword evidence="2" id="KW-0732">Signal</keyword>
<evidence type="ECO:0000313" key="4">
    <source>
        <dbReference type="Proteomes" id="UP001497623"/>
    </source>
</evidence>
<comment type="caution">
    <text evidence="3">The sequence shown here is derived from an EMBL/GenBank/DDBJ whole genome shotgun (WGS) entry which is preliminary data.</text>
</comment>
<evidence type="ECO:0000256" key="2">
    <source>
        <dbReference type="SAM" id="SignalP"/>
    </source>
</evidence>
<evidence type="ECO:0000256" key="1">
    <source>
        <dbReference type="SAM" id="Phobius"/>
    </source>
</evidence>
<evidence type="ECO:0000313" key="3">
    <source>
        <dbReference type="EMBL" id="CAL4114177.1"/>
    </source>
</evidence>
<gene>
    <name evidence="3" type="ORF">MNOR_LOCUS20351</name>
</gene>
<sequence length="180" mass="19725">MAPTATKLVIVVTFVMMTSTAKALDFGSFQHLVSNPMGALGNFLEAPQENARNIIQAGEESYRSFMAEPEEGFKTLFEVGNDFMSSSRLFTLDVVNSTDLFTIDSLAQLFAGGLLVLLVAYIIIELIAQKKEAGSTGPTAYDPSSYAAYTDRYGNGAYDHLYSVSRALYKGYQKYDEESS</sequence>